<dbReference type="AlphaFoldDB" id="A0A2N9YEQ2"/>
<organism evidence="3 4">
    <name type="scientific">Beggiatoa leptomitoformis</name>
    <dbReference type="NCBI Taxonomy" id="288004"/>
    <lineage>
        <taxon>Bacteria</taxon>
        <taxon>Pseudomonadati</taxon>
        <taxon>Pseudomonadota</taxon>
        <taxon>Gammaproteobacteria</taxon>
        <taxon>Thiotrichales</taxon>
        <taxon>Thiotrichaceae</taxon>
        <taxon>Beggiatoa</taxon>
    </lineage>
</organism>
<evidence type="ECO:0000313" key="3">
    <source>
        <dbReference type="EMBL" id="AUI68968.1"/>
    </source>
</evidence>
<dbReference type="PROSITE" id="PS50005">
    <property type="entry name" value="TPR"/>
    <property type="match status" value="1"/>
</dbReference>
<dbReference type="Gene3D" id="1.25.40.10">
    <property type="entry name" value="Tetratricopeptide repeat domain"/>
    <property type="match status" value="2"/>
</dbReference>
<dbReference type="InterPro" id="IPR011990">
    <property type="entry name" value="TPR-like_helical_dom_sf"/>
</dbReference>
<evidence type="ECO:0000256" key="2">
    <source>
        <dbReference type="SAM" id="SignalP"/>
    </source>
</evidence>
<reference evidence="4" key="1">
    <citation type="submission" date="2016-12" db="EMBL/GenBank/DDBJ databases">
        <title>Complete Genome Sequence of Beggiatoa leptomitiformis D-401.</title>
        <authorList>
            <person name="Fomenkov A."/>
            <person name="Vincze T."/>
            <person name="Grabovich M."/>
            <person name="Anton B.P."/>
            <person name="Dubinina G."/>
            <person name="Orlova M."/>
            <person name="Belousova E."/>
            <person name="Roberts R.J."/>
        </authorList>
    </citation>
    <scope>NUCLEOTIDE SEQUENCE [LARGE SCALE GENOMIC DNA]</scope>
    <source>
        <strain evidence="4">D-401</strain>
    </source>
</reference>
<proteinExistence type="predicted"/>
<accession>A0A2N9YEQ2</accession>
<sequence length="334" mass="37312">MLLRLTIGLLLVISALPTWSEEPVDYYARGQEYLQKSDFNNAVKAFGEAIRQGNDNALWELGRLYETGKGTSVDLKKAALFYEEAAQRGLKEAQYKIGIMYADGIGTVQNPSHALYWLRKAEANGHPKATNMRAKVERYLRVSYTDDFRKTFKMAETGRADAQYKLGMMYRDGIGTPSNQILASEWLKKSAEQGLFDAQAKLGVMYYEGVGVKQDYAEALKWITLAAEKGYAASQALLATMYRDGKGTEKNPALAYHWFLVATLYGNKQAETSANKLLKELTPEQSAEGERLTSEWIKNHLMPGKSTVEETPIVPVPDIAMPITTQPDSVEQPN</sequence>
<dbReference type="PANTHER" id="PTHR43628:SF1">
    <property type="entry name" value="CHITIN SYNTHASE REGULATORY FACTOR 2-RELATED"/>
    <property type="match status" value="1"/>
</dbReference>
<dbReference type="InterPro" id="IPR006597">
    <property type="entry name" value="Sel1-like"/>
</dbReference>
<dbReference type="Pfam" id="PF08238">
    <property type="entry name" value="Sel1"/>
    <property type="match status" value="5"/>
</dbReference>
<dbReference type="InterPro" id="IPR052945">
    <property type="entry name" value="Mitotic_Regulator"/>
</dbReference>
<dbReference type="InterPro" id="IPR019734">
    <property type="entry name" value="TPR_rpt"/>
</dbReference>
<evidence type="ECO:0000313" key="4">
    <source>
        <dbReference type="Proteomes" id="UP000234271"/>
    </source>
</evidence>
<keyword evidence="2" id="KW-0732">Signal</keyword>
<dbReference type="PANTHER" id="PTHR43628">
    <property type="entry name" value="ACTIVATOR OF C KINASE PROTEIN 1-RELATED"/>
    <property type="match status" value="1"/>
</dbReference>
<evidence type="ECO:0000256" key="1">
    <source>
        <dbReference type="PROSITE-ProRule" id="PRU00339"/>
    </source>
</evidence>
<dbReference type="RefSeq" id="WP_062153979.1">
    <property type="nucleotide sequence ID" value="NZ_CP012373.2"/>
</dbReference>
<dbReference type="SUPFAM" id="SSF81901">
    <property type="entry name" value="HCP-like"/>
    <property type="match status" value="2"/>
</dbReference>
<dbReference type="EMBL" id="CP018889">
    <property type="protein sequence ID" value="AUI68968.1"/>
    <property type="molecule type" value="Genomic_DNA"/>
</dbReference>
<gene>
    <name evidence="3" type="ORF">BLE401_09830</name>
</gene>
<dbReference type="SMART" id="SM00671">
    <property type="entry name" value="SEL1"/>
    <property type="match status" value="5"/>
</dbReference>
<feature type="chain" id="PRO_5014614920" evidence="2">
    <location>
        <begin position="21"/>
        <end position="334"/>
    </location>
</feature>
<keyword evidence="1" id="KW-0802">TPR repeat</keyword>
<feature type="repeat" description="TPR" evidence="1">
    <location>
        <begin position="23"/>
        <end position="56"/>
    </location>
</feature>
<name>A0A2N9YEQ2_9GAMM</name>
<keyword evidence="4" id="KW-1185">Reference proteome</keyword>
<dbReference type="OrthoDB" id="1442375at2"/>
<dbReference type="Proteomes" id="UP000234271">
    <property type="component" value="Chromosome"/>
</dbReference>
<protein>
    <submittedName>
        <fullName evidence="3">Uncharacterized protein</fullName>
    </submittedName>
</protein>
<feature type="signal peptide" evidence="2">
    <location>
        <begin position="1"/>
        <end position="20"/>
    </location>
</feature>